<keyword evidence="3" id="KW-1185">Reference proteome</keyword>
<feature type="compositionally biased region" description="Basic and acidic residues" evidence="1">
    <location>
        <begin position="104"/>
        <end position="143"/>
    </location>
</feature>
<feature type="region of interest" description="Disordered" evidence="1">
    <location>
        <begin position="104"/>
        <end position="155"/>
    </location>
</feature>
<accession>A0A388KVQ4</accession>
<feature type="compositionally biased region" description="Acidic residues" evidence="1">
    <location>
        <begin position="212"/>
        <end position="230"/>
    </location>
</feature>
<feature type="compositionally biased region" description="Basic and acidic residues" evidence="1">
    <location>
        <begin position="231"/>
        <end position="250"/>
    </location>
</feature>
<feature type="compositionally biased region" description="Basic and acidic residues" evidence="1">
    <location>
        <begin position="1"/>
        <end position="30"/>
    </location>
</feature>
<feature type="region of interest" description="Disordered" evidence="1">
    <location>
        <begin position="211"/>
        <end position="250"/>
    </location>
</feature>
<comment type="caution">
    <text evidence="2">The sequence shown here is derived from an EMBL/GenBank/DDBJ whole genome shotgun (WGS) entry which is preliminary data.</text>
</comment>
<gene>
    <name evidence="2" type="ORF">CBR_g17838</name>
</gene>
<dbReference type="EMBL" id="BFEA01000197">
    <property type="protein sequence ID" value="GBG74127.1"/>
    <property type="molecule type" value="Genomic_DNA"/>
</dbReference>
<organism evidence="2 3">
    <name type="scientific">Chara braunii</name>
    <name type="common">Braun's stonewort</name>
    <dbReference type="NCBI Taxonomy" id="69332"/>
    <lineage>
        <taxon>Eukaryota</taxon>
        <taxon>Viridiplantae</taxon>
        <taxon>Streptophyta</taxon>
        <taxon>Charophyceae</taxon>
        <taxon>Charales</taxon>
        <taxon>Characeae</taxon>
        <taxon>Chara</taxon>
    </lineage>
</organism>
<evidence type="ECO:0000313" key="2">
    <source>
        <dbReference type="EMBL" id="GBG74127.1"/>
    </source>
</evidence>
<sequence>MEELKMLRAEKELRELRESSSNEKRKRDTTPIRPKGGKVRSRTGLLKKGGRVKTPKPVEVSSDEGSKEKDAVVQNLDGKLGESGGNMKEVLVLKDLIQELLAAKGKDHDSCNTGDDGKKTEKKLGKTEHGGLTAEKVEGHEELEPGTAKESGKDDLAPDLYFRDRVVYYDAMHYTEIQTLCKKKGIAYKKKEAGVWELARLDFEVLQKLEKSEEEENVTEIETSEDDDGGERESSSESERESAKKENAGN</sequence>
<dbReference type="Gramene" id="GBG74127">
    <property type="protein sequence ID" value="GBG74127"/>
    <property type="gene ID" value="CBR_g17838"/>
</dbReference>
<name>A0A388KVQ4_CHABU</name>
<proteinExistence type="predicted"/>
<feature type="region of interest" description="Disordered" evidence="1">
    <location>
        <begin position="1"/>
        <end position="84"/>
    </location>
</feature>
<evidence type="ECO:0000256" key="1">
    <source>
        <dbReference type="SAM" id="MobiDB-lite"/>
    </source>
</evidence>
<reference evidence="2 3" key="1">
    <citation type="journal article" date="2018" name="Cell">
        <title>The Chara Genome: Secondary Complexity and Implications for Plant Terrestrialization.</title>
        <authorList>
            <person name="Nishiyama T."/>
            <person name="Sakayama H."/>
            <person name="Vries J.D."/>
            <person name="Buschmann H."/>
            <person name="Saint-Marcoux D."/>
            <person name="Ullrich K.K."/>
            <person name="Haas F.B."/>
            <person name="Vanderstraeten L."/>
            <person name="Becker D."/>
            <person name="Lang D."/>
            <person name="Vosolsobe S."/>
            <person name="Rombauts S."/>
            <person name="Wilhelmsson P.K.I."/>
            <person name="Janitza P."/>
            <person name="Kern R."/>
            <person name="Heyl A."/>
            <person name="Rumpler F."/>
            <person name="Villalobos L.I.A.C."/>
            <person name="Clay J.M."/>
            <person name="Skokan R."/>
            <person name="Toyoda A."/>
            <person name="Suzuki Y."/>
            <person name="Kagoshima H."/>
            <person name="Schijlen E."/>
            <person name="Tajeshwar N."/>
            <person name="Catarino B."/>
            <person name="Hetherington A.J."/>
            <person name="Saltykova A."/>
            <person name="Bonnot C."/>
            <person name="Breuninger H."/>
            <person name="Symeonidi A."/>
            <person name="Radhakrishnan G.V."/>
            <person name="Van Nieuwerburgh F."/>
            <person name="Deforce D."/>
            <person name="Chang C."/>
            <person name="Karol K.G."/>
            <person name="Hedrich R."/>
            <person name="Ulvskov P."/>
            <person name="Glockner G."/>
            <person name="Delwiche C.F."/>
            <person name="Petrasek J."/>
            <person name="Van de Peer Y."/>
            <person name="Friml J."/>
            <person name="Beilby M."/>
            <person name="Dolan L."/>
            <person name="Kohara Y."/>
            <person name="Sugano S."/>
            <person name="Fujiyama A."/>
            <person name="Delaux P.-M."/>
            <person name="Quint M."/>
            <person name="TheiBen G."/>
            <person name="Hagemann M."/>
            <person name="Harholt J."/>
            <person name="Dunand C."/>
            <person name="Zachgo S."/>
            <person name="Langdale J."/>
            <person name="Maumus F."/>
            <person name="Straeten D.V.D."/>
            <person name="Gould S.B."/>
            <person name="Rensing S.A."/>
        </authorList>
    </citation>
    <scope>NUCLEOTIDE SEQUENCE [LARGE SCALE GENOMIC DNA]</scope>
    <source>
        <strain evidence="2 3">S276</strain>
    </source>
</reference>
<protein>
    <submittedName>
        <fullName evidence="2">Uncharacterized protein</fullName>
    </submittedName>
</protein>
<evidence type="ECO:0000313" key="3">
    <source>
        <dbReference type="Proteomes" id="UP000265515"/>
    </source>
</evidence>
<dbReference type="Proteomes" id="UP000265515">
    <property type="component" value="Unassembled WGS sequence"/>
</dbReference>
<dbReference type="AlphaFoldDB" id="A0A388KVQ4"/>